<accession>A0ABQ3BPY5</accession>
<keyword evidence="3" id="KW-1185">Reference proteome</keyword>
<gene>
    <name evidence="2" type="ORF">GCM10008088_09760</name>
</gene>
<keyword evidence="1" id="KW-0732">Signal</keyword>
<reference evidence="3" key="1">
    <citation type="journal article" date="2019" name="Int. J. Syst. Evol. Microbiol.">
        <title>The Global Catalogue of Microorganisms (GCM) 10K type strain sequencing project: providing services to taxonomists for standard genome sequencing and annotation.</title>
        <authorList>
            <consortium name="The Broad Institute Genomics Platform"/>
            <consortium name="The Broad Institute Genome Sequencing Center for Infectious Disease"/>
            <person name="Wu L."/>
            <person name="Ma J."/>
        </authorList>
    </citation>
    <scope>NUCLEOTIDE SEQUENCE [LARGE SCALE GENOMIC DNA]</scope>
    <source>
        <strain evidence="3">KCTC 12708</strain>
    </source>
</reference>
<feature type="signal peptide" evidence="1">
    <location>
        <begin position="1"/>
        <end position="18"/>
    </location>
</feature>
<sequence>MKKLILSLAILSFTFGFAQNEDKMSKTVITKTKVKSSKGEEVAVKEQKYTANQKLQVENNNETNQAVSRKPVKITESTTFSTGNEMFTIQPDKNGYTMMSKKDGKEKMYGKIRKMPDREFYILAKENENSFGYFDNDGNFIVESYDPDSDSVYLKKYNLE</sequence>
<evidence type="ECO:0000313" key="2">
    <source>
        <dbReference type="EMBL" id="GGZ50259.1"/>
    </source>
</evidence>
<organism evidence="2 3">
    <name type="scientific">Mesonia mobilis</name>
    <dbReference type="NCBI Taxonomy" id="369791"/>
    <lineage>
        <taxon>Bacteria</taxon>
        <taxon>Pseudomonadati</taxon>
        <taxon>Bacteroidota</taxon>
        <taxon>Flavobacteriia</taxon>
        <taxon>Flavobacteriales</taxon>
        <taxon>Flavobacteriaceae</taxon>
        <taxon>Mesonia</taxon>
    </lineage>
</organism>
<feature type="chain" id="PRO_5046651054" evidence="1">
    <location>
        <begin position="19"/>
        <end position="160"/>
    </location>
</feature>
<evidence type="ECO:0000256" key="1">
    <source>
        <dbReference type="SAM" id="SignalP"/>
    </source>
</evidence>
<protein>
    <submittedName>
        <fullName evidence="2">Uncharacterized protein</fullName>
    </submittedName>
</protein>
<proteinExistence type="predicted"/>
<dbReference type="EMBL" id="BMWY01000002">
    <property type="protein sequence ID" value="GGZ50259.1"/>
    <property type="molecule type" value="Genomic_DNA"/>
</dbReference>
<dbReference type="RefSeq" id="WP_027883846.1">
    <property type="nucleotide sequence ID" value="NZ_BMWY01000002.1"/>
</dbReference>
<comment type="caution">
    <text evidence="2">The sequence shown here is derived from an EMBL/GenBank/DDBJ whole genome shotgun (WGS) entry which is preliminary data.</text>
</comment>
<dbReference type="Proteomes" id="UP000615593">
    <property type="component" value="Unassembled WGS sequence"/>
</dbReference>
<dbReference type="GeneID" id="94368641"/>
<name>A0ABQ3BPY5_9FLAO</name>
<evidence type="ECO:0000313" key="3">
    <source>
        <dbReference type="Proteomes" id="UP000615593"/>
    </source>
</evidence>